<evidence type="ECO:0000256" key="9">
    <source>
        <dbReference type="ARBA" id="ARBA00045808"/>
    </source>
</evidence>
<dbReference type="Gene3D" id="1.20.1250.40">
    <property type="match status" value="1"/>
</dbReference>
<feature type="domain" description="RNA polymerase Rpb4/RPC9 core" evidence="11">
    <location>
        <begin position="1"/>
        <end position="121"/>
    </location>
</feature>
<keyword evidence="5" id="KW-0804">Transcription</keyword>
<comment type="subunit">
    <text evidence="8">Component of the RNA polymerase III complex consisting of 17 subunits: a ten-subunit horseshoe-shaped catalytic core composed of POLR3A/RPC1, POLR3B/RPC2, POLR1C/RPAC1, POLR1D/RPAC2, POLR3K/RPC10, POLR2E/RPABC1, POLR2F/RPABC2, POLR2H/RPABC3, POLR2K/RPABC4 and POLR2L/RPABC5; a mobile stalk composed of two subunits POLR3H/RPC8 and CRCP/RPC9, protruding from the core and functioning primarily in transcription initiation; and additional subunits homologous to general transcription factors of the RNA polymerase II machinery, POLR3C/RPC3-POLR3F/RPC6-POLR3G/RPC7 heterotrimer required for transcription initiation and POLR3D/RPC4-POLR3E/RPC5 heterodimer involved in both transcription initiation and termination.</text>
</comment>
<gene>
    <name evidence="13" type="primary">LOC108558129</name>
</gene>
<accession>A0ABM1M782</accession>
<name>A0ABM1M782_NICVS</name>
<dbReference type="SMART" id="SM00657">
    <property type="entry name" value="RPOL4c"/>
    <property type="match status" value="1"/>
</dbReference>
<keyword evidence="6" id="KW-0539">Nucleus</keyword>
<protein>
    <recommendedName>
        <fullName evidence="3">DNA-directed RNA polymerase III subunit RPC9</fullName>
    </recommendedName>
</protein>
<sequence length="135" mass="15208">MEIKNANVAMLSNFEVMSHLQKIKGQQTKSQLTTITYQTSKYLETSPCSTQTVAGVVGILKALEPYNLNKKEKLIIINNPPATPLEIQLMIENSEERLTETQVEEILNLINKHIGKPEVPAEPEEEEEEEETEAT</sequence>
<reference evidence="13" key="1">
    <citation type="submission" date="2025-08" db="UniProtKB">
        <authorList>
            <consortium name="RefSeq"/>
        </authorList>
    </citation>
    <scope>IDENTIFICATION</scope>
    <source>
        <tissue evidence="13">Whole Larva</tissue>
    </source>
</reference>
<dbReference type="GeneID" id="108558129"/>
<organism evidence="12 13">
    <name type="scientific">Nicrophorus vespilloides</name>
    <name type="common">Boreal carrion beetle</name>
    <dbReference type="NCBI Taxonomy" id="110193"/>
    <lineage>
        <taxon>Eukaryota</taxon>
        <taxon>Metazoa</taxon>
        <taxon>Ecdysozoa</taxon>
        <taxon>Arthropoda</taxon>
        <taxon>Hexapoda</taxon>
        <taxon>Insecta</taxon>
        <taxon>Pterygota</taxon>
        <taxon>Neoptera</taxon>
        <taxon>Endopterygota</taxon>
        <taxon>Coleoptera</taxon>
        <taxon>Polyphaga</taxon>
        <taxon>Staphyliniformia</taxon>
        <taxon>Silphidae</taxon>
        <taxon>Nicrophorinae</taxon>
        <taxon>Nicrophorus</taxon>
    </lineage>
</organism>
<dbReference type="InterPro" id="IPR006590">
    <property type="entry name" value="RNA_pol_Rpb4/RPC9_core"/>
</dbReference>
<evidence type="ECO:0000256" key="7">
    <source>
        <dbReference type="ARBA" id="ARBA00043924"/>
    </source>
</evidence>
<dbReference type="SUPFAM" id="SSF47819">
    <property type="entry name" value="HRDC-like"/>
    <property type="match status" value="1"/>
</dbReference>
<evidence type="ECO:0000259" key="11">
    <source>
        <dbReference type="SMART" id="SM00657"/>
    </source>
</evidence>
<dbReference type="GO" id="GO:0000428">
    <property type="term" value="C:DNA-directed RNA polymerase complex"/>
    <property type="evidence" value="ECO:0007669"/>
    <property type="project" value="UniProtKB-KW"/>
</dbReference>
<dbReference type="Pfam" id="PF03874">
    <property type="entry name" value="RNA_pol_Rpb4"/>
    <property type="match status" value="1"/>
</dbReference>
<proteinExistence type="inferred from homology"/>
<evidence type="ECO:0000256" key="6">
    <source>
        <dbReference type="ARBA" id="ARBA00023242"/>
    </source>
</evidence>
<evidence type="ECO:0000256" key="4">
    <source>
        <dbReference type="ARBA" id="ARBA00022478"/>
    </source>
</evidence>
<dbReference type="Proteomes" id="UP000695000">
    <property type="component" value="Unplaced"/>
</dbReference>
<comment type="subcellular location">
    <subcellularLocation>
        <location evidence="1">Nucleus</location>
    </subcellularLocation>
</comment>
<keyword evidence="12" id="KW-1185">Reference proteome</keyword>
<comment type="similarity">
    <text evidence="2">Belongs to the eukaryotic RPC9 RNA polymerase subunit family.</text>
</comment>
<comment type="function">
    <text evidence="9">DNA-dependent RNA polymerase catalyzes the transcription of DNA into RNA using the four ribonucleoside triphosphates as substrates. Specific peripheric component of RNA polymerase III (Pol III) which synthesizes small non-coding RNAs including 5S rRNA, snRNAs, tRNAs and miRNAs from at least 500 distinct genomic loci. With POLR3H/RPC8 forms a mobile stalk that protrudes from Pol III core and functions primarily in transcription initiation. Pol III plays a key role in sensing and limiting infection by intracellular bacteria and DNA viruses. Acts as nuclear and cytosolic DNA sensor involved in innate immune response. Can sense non-self dsDNA that serves as template for transcription into dsRNA. The non-self RNA polymerase III transcripts, such as Epstein-Barr virus-encoded RNAs (EBERs) induce type I interferon and NF-kappa-B through the RIG-I pathway.</text>
</comment>
<dbReference type="InterPro" id="IPR010997">
    <property type="entry name" value="HRDC-like_sf"/>
</dbReference>
<evidence type="ECO:0000256" key="10">
    <source>
        <dbReference type="SAM" id="MobiDB-lite"/>
    </source>
</evidence>
<evidence type="ECO:0000256" key="1">
    <source>
        <dbReference type="ARBA" id="ARBA00004123"/>
    </source>
</evidence>
<dbReference type="InterPro" id="IPR038846">
    <property type="entry name" value="RPC9"/>
</dbReference>
<dbReference type="PANTHER" id="PTHR15561">
    <property type="entry name" value="CALCITONIN GENE-RELATED PEPTIDE-RECEPTOR COMPONENT PROTEIN"/>
    <property type="match status" value="1"/>
</dbReference>
<evidence type="ECO:0000256" key="2">
    <source>
        <dbReference type="ARBA" id="ARBA00006898"/>
    </source>
</evidence>
<evidence type="ECO:0000256" key="3">
    <source>
        <dbReference type="ARBA" id="ARBA00016672"/>
    </source>
</evidence>
<evidence type="ECO:0000256" key="8">
    <source>
        <dbReference type="ARBA" id="ARBA00044007"/>
    </source>
</evidence>
<dbReference type="InterPro" id="IPR038324">
    <property type="entry name" value="Rpb4/RPC9_sf"/>
</dbReference>
<evidence type="ECO:0000256" key="5">
    <source>
        <dbReference type="ARBA" id="ARBA00023163"/>
    </source>
</evidence>
<comment type="function">
    <text evidence="7">Accessory protein for the calcitonin gene-related peptide (CGRP) receptor. It modulates CGRP responsiveness in a variety of tissues.</text>
</comment>
<evidence type="ECO:0000313" key="12">
    <source>
        <dbReference type="Proteomes" id="UP000695000"/>
    </source>
</evidence>
<dbReference type="PANTHER" id="PTHR15561:SF0">
    <property type="entry name" value="DNA-DIRECTED RNA POLYMERASE III SUBUNIT RPC9"/>
    <property type="match status" value="1"/>
</dbReference>
<evidence type="ECO:0000313" key="13">
    <source>
        <dbReference type="RefSeq" id="XP_017770432.1"/>
    </source>
</evidence>
<dbReference type="InterPro" id="IPR005574">
    <property type="entry name" value="Rpb4/RPC9"/>
</dbReference>
<feature type="region of interest" description="Disordered" evidence="10">
    <location>
        <begin position="114"/>
        <end position="135"/>
    </location>
</feature>
<feature type="compositionally biased region" description="Acidic residues" evidence="10">
    <location>
        <begin position="121"/>
        <end position="135"/>
    </location>
</feature>
<dbReference type="RefSeq" id="XP_017770432.1">
    <property type="nucleotide sequence ID" value="XM_017914943.1"/>
</dbReference>
<keyword evidence="4 13" id="KW-0240">DNA-directed RNA polymerase</keyword>